<sequence length="323" mass="36148">FLWFDHFQCSEACGSGWERREVTCHLVSPNGWEDPDPVDRGCKRSKKPRDRRKCNLGPCSEGFFWKPKPWKKCSAVCESRGRQRRSVGCVNAWGIRVHKSHCPNRYKPKRKQKCQGPVCGPATCSQTIEKFGTSRDGEYQLLVGGKNMSIYCLGMDTLKPREYLTLPAGEEGNFAEVYDKRLLDPKTCPNNGERHENCQCTMDESGRAGFSTFSKLRIDTESMVIITYDFTFAKVLKGRWVPFGEAGDCFSTAQCPQGAFSVNLAGTDLRISSRTKWVAHGINASISITTLDNNQRILGRCGGYCGTCNPDPNVGLKLDLRDG</sequence>
<evidence type="ECO:0000313" key="3">
    <source>
        <dbReference type="EMBL" id="CAL4181468.1"/>
    </source>
</evidence>
<dbReference type="GO" id="GO:0004222">
    <property type="term" value="F:metalloendopeptidase activity"/>
    <property type="evidence" value="ECO:0007669"/>
    <property type="project" value="InterPro"/>
</dbReference>
<feature type="non-terminal residue" evidence="3">
    <location>
        <position position="1"/>
    </location>
</feature>
<dbReference type="GO" id="GO:0008270">
    <property type="term" value="F:zinc ion binding"/>
    <property type="evidence" value="ECO:0007669"/>
    <property type="project" value="InterPro"/>
</dbReference>
<proteinExistence type="predicted"/>
<dbReference type="InterPro" id="IPR012314">
    <property type="entry name" value="Pept_M12B_GON-ADAMTSs"/>
</dbReference>
<dbReference type="Pfam" id="PF08685">
    <property type="entry name" value="GON"/>
    <property type="match status" value="1"/>
</dbReference>
<reference evidence="3 4" key="1">
    <citation type="submission" date="2024-05" db="EMBL/GenBank/DDBJ databases">
        <authorList>
            <person name="Wallberg A."/>
        </authorList>
    </citation>
    <scope>NUCLEOTIDE SEQUENCE [LARGE SCALE GENOMIC DNA]</scope>
</reference>
<gene>
    <name evidence="3" type="ORF">MNOR_LOCUS35423</name>
</gene>
<keyword evidence="1" id="KW-0479">Metal-binding</keyword>
<name>A0AAV2SDP0_MEGNR</name>
<dbReference type="InterPro" id="IPR000884">
    <property type="entry name" value="TSP1_rpt"/>
</dbReference>
<comment type="caution">
    <text evidence="3">The sequence shown here is derived from an EMBL/GenBank/DDBJ whole genome shotgun (WGS) entry which is preliminary data.</text>
</comment>
<keyword evidence="4" id="KW-1185">Reference proteome</keyword>
<dbReference type="EMBL" id="CAXKWB010059026">
    <property type="protein sequence ID" value="CAL4181468.1"/>
    <property type="molecule type" value="Genomic_DNA"/>
</dbReference>
<dbReference type="PROSITE" id="PS50092">
    <property type="entry name" value="TSP1"/>
    <property type="match status" value="2"/>
</dbReference>
<evidence type="ECO:0000313" key="4">
    <source>
        <dbReference type="Proteomes" id="UP001497623"/>
    </source>
</evidence>
<dbReference type="Gene3D" id="2.20.100.10">
    <property type="entry name" value="Thrombospondin type-1 (TSP1) repeat"/>
    <property type="match status" value="1"/>
</dbReference>
<organism evidence="3 4">
    <name type="scientific">Meganyctiphanes norvegica</name>
    <name type="common">Northern krill</name>
    <name type="synonym">Thysanopoda norvegica</name>
    <dbReference type="NCBI Taxonomy" id="48144"/>
    <lineage>
        <taxon>Eukaryota</taxon>
        <taxon>Metazoa</taxon>
        <taxon>Ecdysozoa</taxon>
        <taxon>Arthropoda</taxon>
        <taxon>Crustacea</taxon>
        <taxon>Multicrustacea</taxon>
        <taxon>Malacostraca</taxon>
        <taxon>Eumalacostraca</taxon>
        <taxon>Eucarida</taxon>
        <taxon>Euphausiacea</taxon>
        <taxon>Euphausiidae</taxon>
        <taxon>Meganyctiphanes</taxon>
    </lineage>
</organism>
<accession>A0AAV2SDP0</accession>
<evidence type="ECO:0000256" key="1">
    <source>
        <dbReference type="ARBA" id="ARBA00022723"/>
    </source>
</evidence>
<dbReference type="SUPFAM" id="SSF82895">
    <property type="entry name" value="TSP-1 type 1 repeat"/>
    <property type="match status" value="2"/>
</dbReference>
<dbReference type="PROSITE" id="PS51046">
    <property type="entry name" value="GON"/>
    <property type="match status" value="1"/>
</dbReference>
<dbReference type="AlphaFoldDB" id="A0AAV2SDP0"/>
<dbReference type="Proteomes" id="UP001497623">
    <property type="component" value="Unassembled WGS sequence"/>
</dbReference>
<dbReference type="InterPro" id="IPR036383">
    <property type="entry name" value="TSP1_rpt_sf"/>
</dbReference>
<evidence type="ECO:0000259" key="2">
    <source>
        <dbReference type="PROSITE" id="PS51046"/>
    </source>
</evidence>
<feature type="domain" description="GON" evidence="2">
    <location>
        <begin position="120"/>
        <end position="321"/>
    </location>
</feature>
<dbReference type="Pfam" id="PF19030">
    <property type="entry name" value="TSP1_ADAMTS"/>
    <property type="match status" value="2"/>
</dbReference>
<protein>
    <recommendedName>
        <fullName evidence="2">GON domain-containing protein</fullName>
    </recommendedName>
</protein>